<dbReference type="Pfam" id="PF03061">
    <property type="entry name" value="4HBT"/>
    <property type="match status" value="1"/>
</dbReference>
<dbReference type="PANTHER" id="PTHR21660:SF1">
    <property type="entry name" value="ACYL-COENZYME A THIOESTERASE 13"/>
    <property type="match status" value="1"/>
</dbReference>
<dbReference type="SUPFAM" id="SSF54637">
    <property type="entry name" value="Thioesterase/thiol ester dehydrase-isomerase"/>
    <property type="match status" value="1"/>
</dbReference>
<proteinExistence type="inferred from homology"/>
<dbReference type="GO" id="GO:0047617">
    <property type="term" value="F:fatty acyl-CoA hydrolase activity"/>
    <property type="evidence" value="ECO:0007669"/>
    <property type="project" value="InterPro"/>
</dbReference>
<comment type="similarity">
    <text evidence="1">Belongs to the thioesterase PaaI family.</text>
</comment>
<evidence type="ECO:0000259" key="3">
    <source>
        <dbReference type="Pfam" id="PF03061"/>
    </source>
</evidence>
<dbReference type="InterPro" id="IPR006683">
    <property type="entry name" value="Thioestr_dom"/>
</dbReference>
<evidence type="ECO:0000256" key="2">
    <source>
        <dbReference type="ARBA" id="ARBA00022801"/>
    </source>
</evidence>
<dbReference type="Gene3D" id="3.10.129.10">
    <property type="entry name" value="Hotdog Thioesterase"/>
    <property type="match status" value="2"/>
</dbReference>
<dbReference type="InterPro" id="IPR039298">
    <property type="entry name" value="ACOT13"/>
</dbReference>
<sequence length="169" mass="18131">MASNNGTKKFLQQIMTVLAESGGFDRNLSKVRVVSGGNGKCIAEMTVEKEHTNRGGTLHGGLTATLLLESCAEELSNEDLSKLEKQISSEDVEKTETPEPNGFITQEMADGFRLIEEGLYLSAAKTGDEILINAEALKVGRTLAFLNVDITNKDSGAPVARGSHTKYIG</sequence>
<feature type="domain" description="Thioesterase" evidence="3">
    <location>
        <begin position="120"/>
        <end position="156"/>
    </location>
</feature>
<comment type="caution">
    <text evidence="4">The sequence shown here is derived from an EMBL/GenBank/DDBJ whole genome shotgun (WGS) entry which is preliminary data.</text>
</comment>
<dbReference type="AlphaFoldDB" id="A0A8J5JRQ4"/>
<reference evidence="4" key="1">
    <citation type="journal article" date="2021" name="Sci. Adv.">
        <title>The American lobster genome reveals insights on longevity, neural, and immune adaptations.</title>
        <authorList>
            <person name="Polinski J.M."/>
            <person name="Zimin A.V."/>
            <person name="Clark K.F."/>
            <person name="Kohn A.B."/>
            <person name="Sadowski N."/>
            <person name="Timp W."/>
            <person name="Ptitsyn A."/>
            <person name="Khanna P."/>
            <person name="Romanova D.Y."/>
            <person name="Williams P."/>
            <person name="Greenwood S.J."/>
            <person name="Moroz L.L."/>
            <person name="Walt D.R."/>
            <person name="Bodnar A.G."/>
        </authorList>
    </citation>
    <scope>NUCLEOTIDE SEQUENCE</scope>
    <source>
        <strain evidence="4">GMGI-L3</strain>
    </source>
</reference>
<keyword evidence="2" id="KW-0378">Hydrolase</keyword>
<gene>
    <name evidence="4" type="primary">Acot13-L</name>
    <name evidence="4" type="ORF">Hamer_G014823</name>
</gene>
<dbReference type="Proteomes" id="UP000747542">
    <property type="component" value="Unassembled WGS sequence"/>
</dbReference>
<organism evidence="4 5">
    <name type="scientific">Homarus americanus</name>
    <name type="common">American lobster</name>
    <dbReference type="NCBI Taxonomy" id="6706"/>
    <lineage>
        <taxon>Eukaryota</taxon>
        <taxon>Metazoa</taxon>
        <taxon>Ecdysozoa</taxon>
        <taxon>Arthropoda</taxon>
        <taxon>Crustacea</taxon>
        <taxon>Multicrustacea</taxon>
        <taxon>Malacostraca</taxon>
        <taxon>Eumalacostraca</taxon>
        <taxon>Eucarida</taxon>
        <taxon>Decapoda</taxon>
        <taxon>Pleocyemata</taxon>
        <taxon>Astacidea</taxon>
        <taxon>Nephropoidea</taxon>
        <taxon>Nephropidae</taxon>
        <taxon>Homarus</taxon>
    </lineage>
</organism>
<keyword evidence="5" id="KW-1185">Reference proteome</keyword>
<dbReference type="EMBL" id="JAHLQT010035946">
    <property type="protein sequence ID" value="KAG7157959.1"/>
    <property type="molecule type" value="Genomic_DNA"/>
</dbReference>
<dbReference type="PANTHER" id="PTHR21660">
    <property type="entry name" value="THIOESTERASE SUPERFAMILY MEMBER-RELATED"/>
    <property type="match status" value="1"/>
</dbReference>
<evidence type="ECO:0000256" key="1">
    <source>
        <dbReference type="ARBA" id="ARBA00008324"/>
    </source>
</evidence>
<protein>
    <submittedName>
        <fullName evidence="4">Acyl-coenzyme A thioesterase 13-like</fullName>
    </submittedName>
</protein>
<accession>A0A8J5JRQ4</accession>
<name>A0A8J5JRQ4_HOMAM</name>
<evidence type="ECO:0000313" key="5">
    <source>
        <dbReference type="Proteomes" id="UP000747542"/>
    </source>
</evidence>
<dbReference type="InterPro" id="IPR029069">
    <property type="entry name" value="HotDog_dom_sf"/>
</dbReference>
<evidence type="ECO:0000313" key="4">
    <source>
        <dbReference type="EMBL" id="KAG7157959.1"/>
    </source>
</evidence>
<dbReference type="CDD" id="cd03443">
    <property type="entry name" value="PaaI_thioesterase"/>
    <property type="match status" value="1"/>
</dbReference>